<keyword evidence="1" id="KW-0175">Coiled coil</keyword>
<feature type="coiled-coil region" evidence="1">
    <location>
        <begin position="66"/>
        <end position="100"/>
    </location>
</feature>
<gene>
    <name evidence="3" type="ORF">NZH93_48135</name>
</gene>
<name>A0A9X2VYB9_9PSEU</name>
<keyword evidence="4" id="KW-1185">Reference proteome</keyword>
<keyword evidence="2" id="KW-1133">Transmembrane helix</keyword>
<evidence type="ECO:0000256" key="1">
    <source>
        <dbReference type="SAM" id="Coils"/>
    </source>
</evidence>
<dbReference type="EMBL" id="JANYMP010000051">
    <property type="protein sequence ID" value="MCS7484647.1"/>
    <property type="molecule type" value="Genomic_DNA"/>
</dbReference>
<sequence>MDLAALPNLGIAGALVIVVGYLLSANHRLMTANRADRAEYLAALSARETQHTAELSAMRIAHAAELTALRARLGELERRLAELEDELDAERDRRRVAEDAAAQALRGHTT</sequence>
<feature type="transmembrane region" description="Helical" evidence="2">
    <location>
        <begin position="6"/>
        <end position="24"/>
    </location>
</feature>
<dbReference type="Proteomes" id="UP001141259">
    <property type="component" value="Unassembled WGS sequence"/>
</dbReference>
<evidence type="ECO:0000256" key="2">
    <source>
        <dbReference type="SAM" id="Phobius"/>
    </source>
</evidence>
<evidence type="ECO:0000313" key="3">
    <source>
        <dbReference type="EMBL" id="MCS7484647.1"/>
    </source>
</evidence>
<dbReference type="AlphaFoldDB" id="A0A9X2VYB9"/>
<protein>
    <submittedName>
        <fullName evidence="3">Uncharacterized protein</fullName>
    </submittedName>
</protein>
<evidence type="ECO:0000313" key="4">
    <source>
        <dbReference type="Proteomes" id="UP001141259"/>
    </source>
</evidence>
<reference evidence="3" key="1">
    <citation type="submission" date="2022-08" db="EMBL/GenBank/DDBJ databases">
        <authorList>
            <person name="Tistechok S."/>
            <person name="Samborskyy M."/>
            <person name="Roman I."/>
        </authorList>
    </citation>
    <scope>NUCLEOTIDE SEQUENCE</scope>
    <source>
        <strain evidence="3">DSM 103496</strain>
    </source>
</reference>
<keyword evidence="2" id="KW-0472">Membrane</keyword>
<proteinExistence type="predicted"/>
<accession>A0A9X2VYB9</accession>
<comment type="caution">
    <text evidence="3">The sequence shown here is derived from an EMBL/GenBank/DDBJ whole genome shotgun (WGS) entry which is preliminary data.</text>
</comment>
<dbReference type="RefSeq" id="WP_259630093.1">
    <property type="nucleotide sequence ID" value="NZ_JANYMP010000051.1"/>
</dbReference>
<keyword evidence="2" id="KW-0812">Transmembrane</keyword>
<organism evidence="3 4">
    <name type="scientific">Umezawaea endophytica</name>
    <dbReference type="NCBI Taxonomy" id="1654476"/>
    <lineage>
        <taxon>Bacteria</taxon>
        <taxon>Bacillati</taxon>
        <taxon>Actinomycetota</taxon>
        <taxon>Actinomycetes</taxon>
        <taxon>Pseudonocardiales</taxon>
        <taxon>Pseudonocardiaceae</taxon>
        <taxon>Umezawaea</taxon>
    </lineage>
</organism>